<dbReference type="AlphaFoldDB" id="A0A382RB63"/>
<dbReference type="Pfam" id="PF13489">
    <property type="entry name" value="Methyltransf_23"/>
    <property type="match status" value="1"/>
</dbReference>
<accession>A0A382RB63</accession>
<proteinExistence type="predicted"/>
<dbReference type="Gene3D" id="3.40.50.150">
    <property type="entry name" value="Vaccinia Virus protein VP39"/>
    <property type="match status" value="1"/>
</dbReference>
<organism evidence="1">
    <name type="scientific">marine metagenome</name>
    <dbReference type="NCBI Taxonomy" id="408172"/>
    <lineage>
        <taxon>unclassified sequences</taxon>
        <taxon>metagenomes</taxon>
        <taxon>ecological metagenomes</taxon>
    </lineage>
</organism>
<gene>
    <name evidence="1" type="ORF">METZ01_LOCUS347221</name>
</gene>
<evidence type="ECO:0008006" key="2">
    <source>
        <dbReference type="Google" id="ProtNLM"/>
    </source>
</evidence>
<dbReference type="InterPro" id="IPR029063">
    <property type="entry name" value="SAM-dependent_MTases_sf"/>
</dbReference>
<name>A0A382RB63_9ZZZZ</name>
<dbReference type="EMBL" id="UINC01120098">
    <property type="protein sequence ID" value="SVC94367.1"/>
    <property type="molecule type" value="Genomic_DNA"/>
</dbReference>
<sequence>MINSYRKKINSEYSHLDTNTIRWSKTLDFIGTCDAVNSGLDIGDRTSFTVELEKVFGCAFGNTNIDLDTDEIQGKYDVITAFEIIEHLYNPLWCLEQIREGLLENGRLYLSTPVGKPYFLWSPSHFHEIHRKRLNFLFKRAQFHIIRQDTFKIHPTYFYFTGFRPFLRGIFEKVQIYELGINK</sequence>
<reference evidence="1" key="1">
    <citation type="submission" date="2018-05" db="EMBL/GenBank/DDBJ databases">
        <authorList>
            <person name="Lanie J.A."/>
            <person name="Ng W.-L."/>
            <person name="Kazmierczak K.M."/>
            <person name="Andrzejewski T.M."/>
            <person name="Davidsen T.M."/>
            <person name="Wayne K.J."/>
            <person name="Tettelin H."/>
            <person name="Glass J.I."/>
            <person name="Rusch D."/>
            <person name="Podicherti R."/>
            <person name="Tsui H.-C.T."/>
            <person name="Winkler M.E."/>
        </authorList>
    </citation>
    <scope>NUCLEOTIDE SEQUENCE</scope>
</reference>
<protein>
    <recommendedName>
        <fullName evidence="2">Methyltransferase type 11 domain-containing protein</fullName>
    </recommendedName>
</protein>
<dbReference type="SUPFAM" id="SSF53335">
    <property type="entry name" value="S-adenosyl-L-methionine-dependent methyltransferases"/>
    <property type="match status" value="1"/>
</dbReference>
<evidence type="ECO:0000313" key="1">
    <source>
        <dbReference type="EMBL" id="SVC94367.1"/>
    </source>
</evidence>